<evidence type="ECO:0000313" key="20">
    <source>
        <dbReference type="EMBL" id="KAK7258260.1"/>
    </source>
</evidence>
<dbReference type="FunFam" id="3.80.30.20:FF:000002">
    <property type="entry name" value="threonylcarbamoyladenosine tRNA methylthiotransferase isoform X2"/>
    <property type="match status" value="1"/>
</dbReference>
<dbReference type="InterPro" id="IPR038135">
    <property type="entry name" value="Methylthiotransferase_N_sf"/>
</dbReference>
<dbReference type="InterPro" id="IPR006466">
    <property type="entry name" value="MiaB-like_arc_euk"/>
</dbReference>
<feature type="region of interest" description="Disordered" evidence="15">
    <location>
        <begin position="1"/>
        <end position="32"/>
    </location>
</feature>
<comment type="similarity">
    <text evidence="3">Belongs to the methylthiotransferase family. CDKAL1 subfamily.</text>
</comment>
<dbReference type="InterPro" id="IPR006638">
    <property type="entry name" value="Elp3/MiaA/NifB-like_rSAM"/>
</dbReference>
<keyword evidence="12" id="KW-0411">Iron-sulfur</keyword>
<dbReference type="PROSITE" id="PS50926">
    <property type="entry name" value="TRAM"/>
    <property type="match status" value="1"/>
</dbReference>
<dbReference type="EC" id="2.8.4.5" evidence="4"/>
<evidence type="ECO:0000256" key="6">
    <source>
        <dbReference type="ARBA" id="ARBA00022485"/>
    </source>
</evidence>
<dbReference type="PROSITE" id="PS51918">
    <property type="entry name" value="RADICAL_SAM"/>
    <property type="match status" value="1"/>
</dbReference>
<evidence type="ECO:0000256" key="14">
    <source>
        <dbReference type="ARBA" id="ARBA00051661"/>
    </source>
</evidence>
<dbReference type="PANTHER" id="PTHR11918:SF45">
    <property type="entry name" value="THREONYLCARBAMOYLADENOSINE TRNA METHYLTHIOTRANSFERASE"/>
    <property type="match status" value="1"/>
</dbReference>
<keyword evidence="7" id="KW-0808">Transferase</keyword>
<proteinExistence type="inferred from homology"/>
<keyword evidence="11" id="KW-0408">Iron</keyword>
<accession>A0AAN9EKU5</accession>
<dbReference type="SUPFAM" id="SSF102114">
    <property type="entry name" value="Radical SAM enzymes"/>
    <property type="match status" value="1"/>
</dbReference>
<dbReference type="InterPro" id="IPR002792">
    <property type="entry name" value="TRAM_dom"/>
</dbReference>
<dbReference type="NCBIfam" id="TIGR01578">
    <property type="entry name" value="MiaB-like-B"/>
    <property type="match status" value="1"/>
</dbReference>
<dbReference type="PROSITE" id="PS01278">
    <property type="entry name" value="MTTASE_RADICAL"/>
    <property type="match status" value="1"/>
</dbReference>
<feature type="domain" description="Radical SAM core" evidence="19">
    <location>
        <begin position="233"/>
        <end position="466"/>
    </location>
</feature>
<evidence type="ECO:0000256" key="4">
    <source>
        <dbReference type="ARBA" id="ARBA00013273"/>
    </source>
</evidence>
<evidence type="ECO:0000259" key="17">
    <source>
        <dbReference type="PROSITE" id="PS50926"/>
    </source>
</evidence>
<dbReference type="InterPro" id="IPR013848">
    <property type="entry name" value="Methylthiotransferase_N"/>
</dbReference>
<dbReference type="Pfam" id="PF00919">
    <property type="entry name" value="UPF0004"/>
    <property type="match status" value="1"/>
</dbReference>
<feature type="domain" description="TRAM" evidence="17">
    <location>
        <begin position="466"/>
        <end position="528"/>
    </location>
</feature>
<evidence type="ECO:0000256" key="5">
    <source>
        <dbReference type="ARBA" id="ARBA00018810"/>
    </source>
</evidence>
<organism evidence="20 21">
    <name type="scientific">Crotalaria pallida</name>
    <name type="common">Smooth rattlebox</name>
    <name type="synonym">Crotalaria striata</name>
    <dbReference type="NCBI Taxonomy" id="3830"/>
    <lineage>
        <taxon>Eukaryota</taxon>
        <taxon>Viridiplantae</taxon>
        <taxon>Streptophyta</taxon>
        <taxon>Embryophyta</taxon>
        <taxon>Tracheophyta</taxon>
        <taxon>Spermatophyta</taxon>
        <taxon>Magnoliopsida</taxon>
        <taxon>eudicotyledons</taxon>
        <taxon>Gunneridae</taxon>
        <taxon>Pentapetalae</taxon>
        <taxon>rosids</taxon>
        <taxon>fabids</taxon>
        <taxon>Fabales</taxon>
        <taxon>Fabaceae</taxon>
        <taxon>Papilionoideae</taxon>
        <taxon>50 kb inversion clade</taxon>
        <taxon>genistoids sensu lato</taxon>
        <taxon>core genistoids</taxon>
        <taxon>Crotalarieae</taxon>
        <taxon>Crotalaria</taxon>
    </lineage>
</organism>
<keyword evidence="21" id="KW-1185">Reference proteome</keyword>
<evidence type="ECO:0000256" key="13">
    <source>
        <dbReference type="ARBA" id="ARBA00031213"/>
    </source>
</evidence>
<dbReference type="PROSITE" id="PS51449">
    <property type="entry name" value="MTTASE_N"/>
    <property type="match status" value="1"/>
</dbReference>
<keyword evidence="16" id="KW-0812">Transmembrane</keyword>
<keyword evidence="16" id="KW-1133">Transmembrane helix</keyword>
<dbReference type="SFLD" id="SFLDS00029">
    <property type="entry name" value="Radical_SAM"/>
    <property type="match status" value="1"/>
</dbReference>
<comment type="function">
    <text evidence="2">Catalyzes the methylthiolation of N6-threonylcarbamoyladenosine (t(6)A), leading to the formation of 2-methylthio-N6-threonylcarbamoyladenosine (ms(2)t(6)A) at position 37 in tRNAs that read codons beginning with adenine.</text>
</comment>
<evidence type="ECO:0000256" key="8">
    <source>
        <dbReference type="ARBA" id="ARBA00022691"/>
    </source>
</evidence>
<evidence type="ECO:0000256" key="1">
    <source>
        <dbReference type="ARBA" id="ARBA00001966"/>
    </source>
</evidence>
<evidence type="ECO:0000259" key="19">
    <source>
        <dbReference type="PROSITE" id="PS51918"/>
    </source>
</evidence>
<dbReference type="InterPro" id="IPR023404">
    <property type="entry name" value="rSAM_horseshoe"/>
</dbReference>
<evidence type="ECO:0000259" key="18">
    <source>
        <dbReference type="PROSITE" id="PS51449"/>
    </source>
</evidence>
<gene>
    <name evidence="20" type="ORF">RIF29_32839</name>
</gene>
<comment type="cofactor">
    <cofactor evidence="1">
        <name>[4Fe-4S] cluster</name>
        <dbReference type="ChEBI" id="CHEBI:49883"/>
    </cofactor>
</comment>
<dbReference type="InterPro" id="IPR005839">
    <property type="entry name" value="Methylthiotransferase"/>
</dbReference>
<dbReference type="InterPro" id="IPR007197">
    <property type="entry name" value="rSAM"/>
</dbReference>
<dbReference type="SMART" id="SM00729">
    <property type="entry name" value="Elp3"/>
    <property type="match status" value="1"/>
</dbReference>
<dbReference type="AlphaFoldDB" id="A0AAN9EKU5"/>
<feature type="compositionally biased region" description="Basic and acidic residues" evidence="15">
    <location>
        <begin position="12"/>
        <end position="32"/>
    </location>
</feature>
<evidence type="ECO:0000313" key="21">
    <source>
        <dbReference type="Proteomes" id="UP001372338"/>
    </source>
</evidence>
<dbReference type="Pfam" id="PF04055">
    <property type="entry name" value="Radical_SAM"/>
    <property type="match status" value="1"/>
</dbReference>
<keyword evidence="8" id="KW-0949">S-adenosyl-L-methionine</keyword>
<keyword evidence="6" id="KW-0004">4Fe-4S</keyword>
<dbReference type="GO" id="GO:0051539">
    <property type="term" value="F:4 iron, 4 sulfur cluster binding"/>
    <property type="evidence" value="ECO:0007669"/>
    <property type="project" value="UniProtKB-KW"/>
</dbReference>
<keyword evidence="16" id="KW-0472">Membrane</keyword>
<dbReference type="GO" id="GO:0005783">
    <property type="term" value="C:endoplasmic reticulum"/>
    <property type="evidence" value="ECO:0007669"/>
    <property type="project" value="TreeGrafter"/>
</dbReference>
<reference evidence="20 21" key="1">
    <citation type="submission" date="2024-01" db="EMBL/GenBank/DDBJ databases">
        <title>The genomes of 5 underutilized Papilionoideae crops provide insights into root nodulation and disease resistanc.</title>
        <authorList>
            <person name="Yuan L."/>
        </authorList>
    </citation>
    <scope>NUCLEOTIDE SEQUENCE [LARGE SCALE GENOMIC DNA]</scope>
    <source>
        <strain evidence="20">ZHUSHIDOU_FW_LH</strain>
        <tissue evidence="20">Leaf</tissue>
    </source>
</reference>
<evidence type="ECO:0000256" key="12">
    <source>
        <dbReference type="ARBA" id="ARBA00023014"/>
    </source>
</evidence>
<comment type="catalytic activity">
    <reaction evidence="14">
        <text>N(6)-L-threonylcarbamoyladenosine(37) in tRNA + (sulfur carrier)-SH + AH2 + 2 S-adenosyl-L-methionine = 2-methylsulfanyl-N(6)-L-threonylcarbamoyladenosine(37) in tRNA + (sulfur carrier)-H + 5'-deoxyadenosine + L-methionine + A + S-adenosyl-L-homocysteine + 2 H(+)</text>
        <dbReference type="Rhea" id="RHEA:37075"/>
        <dbReference type="Rhea" id="RHEA-COMP:10163"/>
        <dbReference type="Rhea" id="RHEA-COMP:11092"/>
        <dbReference type="Rhea" id="RHEA-COMP:14737"/>
        <dbReference type="Rhea" id="RHEA-COMP:14739"/>
        <dbReference type="ChEBI" id="CHEBI:13193"/>
        <dbReference type="ChEBI" id="CHEBI:15378"/>
        <dbReference type="ChEBI" id="CHEBI:17319"/>
        <dbReference type="ChEBI" id="CHEBI:17499"/>
        <dbReference type="ChEBI" id="CHEBI:29917"/>
        <dbReference type="ChEBI" id="CHEBI:57844"/>
        <dbReference type="ChEBI" id="CHEBI:57856"/>
        <dbReference type="ChEBI" id="CHEBI:59789"/>
        <dbReference type="ChEBI" id="CHEBI:64428"/>
        <dbReference type="ChEBI" id="CHEBI:74418"/>
        <dbReference type="ChEBI" id="CHEBI:74420"/>
        <dbReference type="EC" id="2.8.4.5"/>
    </reaction>
</comment>
<dbReference type="NCBIfam" id="TIGR00089">
    <property type="entry name" value="MiaB/RimO family radical SAM methylthiotransferase"/>
    <property type="match status" value="1"/>
</dbReference>
<evidence type="ECO:0000256" key="9">
    <source>
        <dbReference type="ARBA" id="ARBA00022694"/>
    </source>
</evidence>
<dbReference type="GO" id="GO:0035598">
    <property type="term" value="F:tRNA (N(6)-L-threonylcarbamoyladenosine(37)-C(2))-methylthiotransferase activity"/>
    <property type="evidence" value="ECO:0007669"/>
    <property type="project" value="UniProtKB-EC"/>
</dbReference>
<evidence type="ECO:0000256" key="2">
    <source>
        <dbReference type="ARBA" id="ARBA00002399"/>
    </source>
</evidence>
<evidence type="ECO:0000256" key="10">
    <source>
        <dbReference type="ARBA" id="ARBA00022723"/>
    </source>
</evidence>
<keyword evidence="10" id="KW-0479">Metal-binding</keyword>
<evidence type="ECO:0000256" key="16">
    <source>
        <dbReference type="SAM" id="Phobius"/>
    </source>
</evidence>
<evidence type="ECO:0000256" key="15">
    <source>
        <dbReference type="SAM" id="MobiDB-lite"/>
    </source>
</evidence>
<dbReference type="Proteomes" id="UP001372338">
    <property type="component" value="Unassembled WGS sequence"/>
</dbReference>
<dbReference type="InterPro" id="IPR020612">
    <property type="entry name" value="Methylthiotransferase_CS"/>
</dbReference>
<dbReference type="FunFam" id="3.40.50.12160:FF:000009">
    <property type="entry name" value="threonylcarbamoyladenosine tRNA methylthiotransferase"/>
    <property type="match status" value="1"/>
</dbReference>
<name>A0AAN9EKU5_CROPI</name>
<dbReference type="GO" id="GO:0046872">
    <property type="term" value="F:metal ion binding"/>
    <property type="evidence" value="ECO:0007669"/>
    <property type="project" value="UniProtKB-KW"/>
</dbReference>
<dbReference type="Gene3D" id="3.40.50.12160">
    <property type="entry name" value="Methylthiotransferase, N-terminal domain"/>
    <property type="match status" value="1"/>
</dbReference>
<keyword evidence="9" id="KW-0819">tRNA processing</keyword>
<comment type="caution">
    <text evidence="20">The sequence shown here is derived from an EMBL/GenBank/DDBJ whole genome shotgun (WGS) entry which is preliminary data.</text>
</comment>
<sequence length="672" mass="73855">MIQSVNGGVRVGAEEKRREEKRREAESKKMGEEIEDIEDLVVGGASPPGFRLPIGPPAVAVGVGVAPNHRRRMRMRMRNQQEQQQQLQQQQLSPSISIPIPGTQRIYIKTFGCSHNQSDSEYMAGLLSSFGYSLSDNPDLSDLWLINTCTVKAPSQSAMDTLLLRASSSNIPLVVAGCVPQGSSHLTQLRGISIVGVQQIHRVVEVVEETLKGHEVRLLTRNSLPSLDLPKVRKNNFVEILPINVGCLGACTYCKTKHARGHLGSYTIPSLVGRVKSVISDGVKEIWLSSEDTGAYGRDIGVNLPTLLNALVAELPADATTMLRIGMTNPPFILEHLKQIAEILRHPCVYSFLHVPVQSGSDTILSAMNREYTVSEFRTVVDTLIELVPGMQIATDIICGFPGETDEDFEQTVNLVKEYKFPQVHISQFYPRPGTPAARMKKVPSNVVKRRSRELTNVFEAFTPYNGMEGKVERIWITDIASDGVHLVGHTKGYIQVLIIAPDHMLGTSAMVKITSVGRWSVFGEVIETINPDSDHKVSSKEVSNQDMPSLCCNPAKNGGFSEETECCACGNDSCCGQSVLKNSDNSRSSVVPQNQNSRSFLGWILRKRKHLQHRTVESELDSGSVSKQEGGHGNVTKWDFVDKALLGGISISIFTIVAVVIAFTFSVIWSK</sequence>
<evidence type="ECO:0000256" key="3">
    <source>
        <dbReference type="ARBA" id="ARBA00008616"/>
    </source>
</evidence>
<protein>
    <recommendedName>
        <fullName evidence="5">Threonylcarbamoyladenosine tRNA methylthiotransferase</fullName>
        <ecNumber evidence="4">2.8.4.5</ecNumber>
    </recommendedName>
    <alternativeName>
        <fullName evidence="13">tRNA-t(6)A37 methylthiotransferase</fullName>
    </alternativeName>
</protein>
<dbReference type="EMBL" id="JAYWIO010000006">
    <property type="protein sequence ID" value="KAK7258260.1"/>
    <property type="molecule type" value="Genomic_DNA"/>
</dbReference>
<dbReference type="InterPro" id="IPR058240">
    <property type="entry name" value="rSAM_sf"/>
</dbReference>
<dbReference type="SFLD" id="SFLDG01082">
    <property type="entry name" value="B12-binding_domain_containing"/>
    <property type="match status" value="1"/>
</dbReference>
<dbReference type="Gene3D" id="3.80.30.20">
    <property type="entry name" value="tm_1862 like domain"/>
    <property type="match status" value="1"/>
</dbReference>
<evidence type="ECO:0000256" key="11">
    <source>
        <dbReference type="ARBA" id="ARBA00023004"/>
    </source>
</evidence>
<feature type="domain" description="MTTase N-terminal" evidence="18">
    <location>
        <begin position="104"/>
        <end position="212"/>
    </location>
</feature>
<dbReference type="PANTHER" id="PTHR11918">
    <property type="entry name" value="RADICAL SAM PROTEINS"/>
    <property type="match status" value="1"/>
</dbReference>
<dbReference type="CDD" id="cd01335">
    <property type="entry name" value="Radical_SAM"/>
    <property type="match status" value="1"/>
</dbReference>
<feature type="transmembrane region" description="Helical" evidence="16">
    <location>
        <begin position="645"/>
        <end position="670"/>
    </location>
</feature>
<evidence type="ECO:0000256" key="7">
    <source>
        <dbReference type="ARBA" id="ARBA00022679"/>
    </source>
</evidence>